<dbReference type="Gene3D" id="2.40.30.170">
    <property type="match status" value="1"/>
</dbReference>
<dbReference type="EMBL" id="FNQM01000003">
    <property type="protein sequence ID" value="SEA22242.1"/>
    <property type="molecule type" value="Genomic_DNA"/>
</dbReference>
<feature type="domain" description="CusB-like beta-barrel" evidence="5">
    <location>
        <begin position="197"/>
        <end position="261"/>
    </location>
</feature>
<dbReference type="AlphaFoldDB" id="A0A1H3ZG07"/>
<dbReference type="Gene3D" id="2.40.50.100">
    <property type="match status" value="1"/>
</dbReference>
<dbReference type="Pfam" id="PF25917">
    <property type="entry name" value="BSH_RND"/>
    <property type="match status" value="1"/>
</dbReference>
<dbReference type="GO" id="GO:0015562">
    <property type="term" value="F:efflux transmembrane transporter activity"/>
    <property type="evidence" value="ECO:0007669"/>
    <property type="project" value="TreeGrafter"/>
</dbReference>
<sequence length="381" mass="38790">MLLSRTMSAFGAPALAAAALAAGFACAAEPAASVVTVLSIAEPHARTLLLRGATEADRRVEVRAEIGGLVASEPLRAGALVAAGDALCEIDPGERPANLAEAQANLRQAEVEYAAAVRLRDKGFTAETESLTKAARLEAARAQLMRAEIAMGRLTMTAPFAGVLETDAAERGALLQAGSVCATLLSLDPIKLVGYAAETDVDALEVGGAATARLATGRAVAGEIRFVARSADPETRTYRVEAVAPNPDLDIRDGMTAEITAELPASPAHFLPQSALTLDDDGALGVRLVEDGAARFHAVGIVAEAREGLWLSGLPDRAEVIVVGQEFVSDGQPVAPTRRDARPMDAGPGAGSGAGPGESPSGAEAGADAADGPSPLAEARP</sequence>
<organism evidence="6 7">
    <name type="scientific">Rubrimonas cliftonensis</name>
    <dbReference type="NCBI Taxonomy" id="89524"/>
    <lineage>
        <taxon>Bacteria</taxon>
        <taxon>Pseudomonadati</taxon>
        <taxon>Pseudomonadota</taxon>
        <taxon>Alphaproteobacteria</taxon>
        <taxon>Rhodobacterales</taxon>
        <taxon>Paracoccaceae</taxon>
        <taxon>Rubrimonas</taxon>
    </lineage>
</organism>
<dbReference type="Gene3D" id="1.10.287.470">
    <property type="entry name" value="Helix hairpin bin"/>
    <property type="match status" value="1"/>
</dbReference>
<evidence type="ECO:0000313" key="6">
    <source>
        <dbReference type="EMBL" id="SEA22242.1"/>
    </source>
</evidence>
<name>A0A1H3ZG07_9RHOB</name>
<protein>
    <submittedName>
        <fullName evidence="6">Membrane fusion protein, multidrug efflux system</fullName>
    </submittedName>
</protein>
<proteinExistence type="inferred from homology"/>
<feature type="compositionally biased region" description="Low complexity" evidence="2">
    <location>
        <begin position="357"/>
        <end position="375"/>
    </location>
</feature>
<evidence type="ECO:0000259" key="4">
    <source>
        <dbReference type="Pfam" id="PF25917"/>
    </source>
</evidence>
<dbReference type="OrthoDB" id="9806939at2"/>
<comment type="similarity">
    <text evidence="1">Belongs to the membrane fusion protein (MFP) (TC 8.A.1) family.</text>
</comment>
<reference evidence="6 7" key="1">
    <citation type="submission" date="2016-10" db="EMBL/GenBank/DDBJ databases">
        <authorList>
            <person name="de Groot N.N."/>
        </authorList>
    </citation>
    <scope>NUCLEOTIDE SEQUENCE [LARGE SCALE GENOMIC DNA]</scope>
    <source>
        <strain evidence="6 7">DSM 15345</strain>
    </source>
</reference>
<dbReference type="InterPro" id="IPR058792">
    <property type="entry name" value="Beta-barrel_RND_2"/>
</dbReference>
<evidence type="ECO:0000256" key="3">
    <source>
        <dbReference type="SAM" id="SignalP"/>
    </source>
</evidence>
<dbReference type="SUPFAM" id="SSF111369">
    <property type="entry name" value="HlyD-like secretion proteins"/>
    <property type="match status" value="1"/>
</dbReference>
<evidence type="ECO:0000256" key="1">
    <source>
        <dbReference type="ARBA" id="ARBA00009477"/>
    </source>
</evidence>
<dbReference type="PANTHER" id="PTHR30469">
    <property type="entry name" value="MULTIDRUG RESISTANCE PROTEIN MDTA"/>
    <property type="match status" value="1"/>
</dbReference>
<dbReference type="GO" id="GO:1990281">
    <property type="term" value="C:efflux pump complex"/>
    <property type="evidence" value="ECO:0007669"/>
    <property type="project" value="TreeGrafter"/>
</dbReference>
<dbReference type="RefSeq" id="WP_093251380.1">
    <property type="nucleotide sequence ID" value="NZ_FNQM01000003.1"/>
</dbReference>
<feature type="domain" description="Multidrug resistance protein MdtA-like barrel-sandwich hybrid" evidence="4">
    <location>
        <begin position="58"/>
        <end position="180"/>
    </location>
</feature>
<dbReference type="STRING" id="89524.SAMN05444370_103513"/>
<evidence type="ECO:0000256" key="2">
    <source>
        <dbReference type="SAM" id="MobiDB-lite"/>
    </source>
</evidence>
<dbReference type="PANTHER" id="PTHR30469:SF29">
    <property type="entry name" value="BLR2860 PROTEIN"/>
    <property type="match status" value="1"/>
</dbReference>
<evidence type="ECO:0000259" key="5">
    <source>
        <dbReference type="Pfam" id="PF25954"/>
    </source>
</evidence>
<evidence type="ECO:0000313" key="7">
    <source>
        <dbReference type="Proteomes" id="UP000198703"/>
    </source>
</evidence>
<feature type="chain" id="PRO_5011444994" evidence="3">
    <location>
        <begin position="28"/>
        <end position="381"/>
    </location>
</feature>
<keyword evidence="3" id="KW-0732">Signal</keyword>
<feature type="region of interest" description="Disordered" evidence="2">
    <location>
        <begin position="331"/>
        <end position="381"/>
    </location>
</feature>
<keyword evidence="7" id="KW-1185">Reference proteome</keyword>
<dbReference type="NCBIfam" id="TIGR01730">
    <property type="entry name" value="RND_mfp"/>
    <property type="match status" value="1"/>
</dbReference>
<dbReference type="Pfam" id="PF25954">
    <property type="entry name" value="Beta-barrel_RND_2"/>
    <property type="match status" value="1"/>
</dbReference>
<dbReference type="InterPro" id="IPR006143">
    <property type="entry name" value="RND_pump_MFP"/>
</dbReference>
<dbReference type="Proteomes" id="UP000198703">
    <property type="component" value="Unassembled WGS sequence"/>
</dbReference>
<dbReference type="PROSITE" id="PS51257">
    <property type="entry name" value="PROKAR_LIPOPROTEIN"/>
    <property type="match status" value="1"/>
</dbReference>
<accession>A0A1H3ZG07</accession>
<dbReference type="InterPro" id="IPR058625">
    <property type="entry name" value="MdtA-like_BSH"/>
</dbReference>
<gene>
    <name evidence="6" type="ORF">SAMN05444370_103513</name>
</gene>
<feature type="signal peptide" evidence="3">
    <location>
        <begin position="1"/>
        <end position="27"/>
    </location>
</feature>
<dbReference type="Gene3D" id="2.40.420.20">
    <property type="match status" value="1"/>
</dbReference>